<dbReference type="Proteomes" id="UP000004713">
    <property type="component" value="Unassembled WGS sequence"/>
</dbReference>
<dbReference type="HOGENOM" id="CLU_1324275_0_0_10"/>
<organism evidence="1 2">
    <name type="scientific">Bacteroides stercoris ATCC 43183</name>
    <dbReference type="NCBI Taxonomy" id="449673"/>
    <lineage>
        <taxon>Bacteria</taxon>
        <taxon>Pseudomonadati</taxon>
        <taxon>Bacteroidota</taxon>
        <taxon>Bacteroidia</taxon>
        <taxon>Bacteroidales</taxon>
        <taxon>Bacteroidaceae</taxon>
        <taxon>Bacteroides</taxon>
    </lineage>
</organism>
<dbReference type="EMBL" id="ABFZ02000012">
    <property type="protein sequence ID" value="EDS16859.1"/>
    <property type="molecule type" value="Genomic_DNA"/>
</dbReference>
<protein>
    <submittedName>
        <fullName evidence="1">Uncharacterized protein</fullName>
    </submittedName>
</protein>
<accession>B0NLC2</accession>
<dbReference type="AlphaFoldDB" id="B0NLC2"/>
<dbReference type="RefSeq" id="WP_005652604.1">
    <property type="nucleotide sequence ID" value="NZ_CP102262.1"/>
</dbReference>
<reference evidence="1 2" key="1">
    <citation type="submission" date="2007-11" db="EMBL/GenBank/DDBJ databases">
        <title>Draft genome sequence of Bacteroides stercoris(ATCC 43183).</title>
        <authorList>
            <person name="Sudarsanam P."/>
            <person name="Ley R."/>
            <person name="Guruge J."/>
            <person name="Turnbaugh P.J."/>
            <person name="Mahowald M."/>
            <person name="Liep D."/>
            <person name="Gordon J."/>
        </authorList>
    </citation>
    <scope>NUCLEOTIDE SEQUENCE [LARGE SCALE GENOMIC DNA]</scope>
    <source>
        <strain evidence="1 2">ATCC 43183</strain>
    </source>
</reference>
<name>B0NLC2_BACSE</name>
<gene>
    <name evidence="1" type="ORF">BACSTE_00253</name>
</gene>
<comment type="caution">
    <text evidence="1">The sequence shown here is derived from an EMBL/GenBank/DDBJ whole genome shotgun (WGS) entry which is preliminary data.</text>
</comment>
<evidence type="ECO:0000313" key="1">
    <source>
        <dbReference type="EMBL" id="EDS16859.1"/>
    </source>
</evidence>
<proteinExistence type="predicted"/>
<dbReference type="GeneID" id="31796086"/>
<reference evidence="1 2" key="2">
    <citation type="submission" date="2007-11" db="EMBL/GenBank/DDBJ databases">
        <authorList>
            <person name="Fulton L."/>
            <person name="Clifton S."/>
            <person name="Fulton B."/>
            <person name="Xu J."/>
            <person name="Minx P."/>
            <person name="Pepin K.H."/>
            <person name="Johnson M."/>
            <person name="Thiruvilangam P."/>
            <person name="Bhonagiri V."/>
            <person name="Nash W.E."/>
            <person name="Mardis E.R."/>
            <person name="Wilson R.K."/>
        </authorList>
    </citation>
    <scope>NUCLEOTIDE SEQUENCE [LARGE SCALE GENOMIC DNA]</scope>
    <source>
        <strain evidence="1 2">ATCC 43183</strain>
    </source>
</reference>
<sequence>MKKLIYTNENRLKLQIGYNEDWAKDVNLAIEELKKVCEELTDEQIRKFLSSPSSLCDELVEAARKEYNAYMNNVPKSVRLSTAFSDGGISDAVKAIHKALMAKKTHQIIDKTTIKDGVCLLDKDGLEALKAECSVYGGEQAEKVWKLSVKAAKALNELQSAIEGNNAFADAVECWGRWQGFITINDDKTEHYKPNPNILNTLPGEKE</sequence>
<evidence type="ECO:0000313" key="2">
    <source>
        <dbReference type="Proteomes" id="UP000004713"/>
    </source>
</evidence>